<dbReference type="RefSeq" id="WP_111516301.1">
    <property type="nucleotide sequence ID" value="NZ_QFYR01000005.1"/>
</dbReference>
<evidence type="ECO:0000313" key="2">
    <source>
        <dbReference type="Proteomes" id="UP000249725"/>
    </source>
</evidence>
<name>A0A328A8V4_9CAUL</name>
<dbReference type="Proteomes" id="UP000249725">
    <property type="component" value="Unassembled WGS sequence"/>
</dbReference>
<sequence length="86" mass="9443">MRDLIIAGVQIPVVETDWDITSKPAKLTIKAANDRVLLRRLTDALRTADVHQATAKGLSASVRVLSMTTDKHRITLQLAPVEIRSA</sequence>
<evidence type="ECO:0000313" key="1">
    <source>
        <dbReference type="EMBL" id="RAK50991.1"/>
    </source>
</evidence>
<proteinExistence type="predicted"/>
<dbReference type="EMBL" id="QFYR01000005">
    <property type="protein sequence ID" value="RAK50991.1"/>
    <property type="molecule type" value="Genomic_DNA"/>
</dbReference>
<organism evidence="1 2">
    <name type="scientific">Phenylobacterium deserti</name>
    <dbReference type="NCBI Taxonomy" id="1914756"/>
    <lineage>
        <taxon>Bacteria</taxon>
        <taxon>Pseudomonadati</taxon>
        <taxon>Pseudomonadota</taxon>
        <taxon>Alphaproteobacteria</taxon>
        <taxon>Caulobacterales</taxon>
        <taxon>Caulobacteraceae</taxon>
        <taxon>Phenylobacterium</taxon>
    </lineage>
</organism>
<accession>A0A328A8V4</accession>
<keyword evidence="2" id="KW-1185">Reference proteome</keyword>
<protein>
    <submittedName>
        <fullName evidence="1">Uncharacterized protein</fullName>
    </submittedName>
</protein>
<gene>
    <name evidence="1" type="ORF">DJ018_17705</name>
</gene>
<dbReference type="AlphaFoldDB" id="A0A328A8V4"/>
<comment type="caution">
    <text evidence="1">The sequence shown here is derived from an EMBL/GenBank/DDBJ whole genome shotgun (WGS) entry which is preliminary data.</text>
</comment>
<reference evidence="2" key="1">
    <citation type="submission" date="2018-05" db="EMBL/GenBank/DDBJ databases">
        <authorList>
            <person name="Li X."/>
        </authorList>
    </citation>
    <scope>NUCLEOTIDE SEQUENCE [LARGE SCALE GENOMIC DNA]</scope>
    <source>
        <strain evidence="2">YIM 73061</strain>
    </source>
</reference>